<keyword evidence="3" id="KW-1185">Reference proteome</keyword>
<proteinExistence type="predicted"/>
<dbReference type="EMBL" id="JBHTHX010001923">
    <property type="protein sequence ID" value="MFD0889598.1"/>
    <property type="molecule type" value="Genomic_DNA"/>
</dbReference>
<evidence type="ECO:0000256" key="1">
    <source>
        <dbReference type="SAM" id="Phobius"/>
    </source>
</evidence>
<sequence length="74" mass="7330">GPILSALVRPAIGGVLCAAVTLALVHVVGGGIPFVHLAVAGGAGMLVYVLVVVPQAVLRQLGGRVTALIPARSR</sequence>
<comment type="caution">
    <text evidence="2">The sequence shown here is derived from an EMBL/GenBank/DDBJ whole genome shotgun (WGS) entry which is preliminary data.</text>
</comment>
<accession>A0ABW3E3X4</accession>
<reference evidence="3" key="1">
    <citation type="journal article" date="2019" name="Int. J. Syst. Evol. Microbiol.">
        <title>The Global Catalogue of Microorganisms (GCM) 10K type strain sequencing project: providing services to taxonomists for standard genome sequencing and annotation.</title>
        <authorList>
            <consortium name="The Broad Institute Genomics Platform"/>
            <consortium name="The Broad Institute Genome Sequencing Center for Infectious Disease"/>
            <person name="Wu L."/>
            <person name="Ma J."/>
        </authorList>
    </citation>
    <scope>NUCLEOTIDE SEQUENCE [LARGE SCALE GENOMIC DNA]</scope>
    <source>
        <strain evidence="3">CCUG 62974</strain>
    </source>
</reference>
<evidence type="ECO:0000313" key="3">
    <source>
        <dbReference type="Proteomes" id="UP001597024"/>
    </source>
</evidence>
<gene>
    <name evidence="2" type="ORF">ACFQ08_34105</name>
</gene>
<protein>
    <submittedName>
        <fullName evidence="2">Lipopolysaccharide biosynthesis protein</fullName>
    </submittedName>
</protein>
<keyword evidence="1" id="KW-1133">Transmembrane helix</keyword>
<keyword evidence="1" id="KW-0472">Membrane</keyword>
<feature type="transmembrane region" description="Helical" evidence="1">
    <location>
        <begin position="7"/>
        <end position="28"/>
    </location>
</feature>
<feature type="transmembrane region" description="Helical" evidence="1">
    <location>
        <begin position="34"/>
        <end position="53"/>
    </location>
</feature>
<feature type="non-terminal residue" evidence="2">
    <location>
        <position position="1"/>
    </location>
</feature>
<name>A0ABW3E3X4_9ACTN</name>
<organism evidence="2 3">
    <name type="scientific">Streptosporangium algeriense</name>
    <dbReference type="NCBI Taxonomy" id="1682748"/>
    <lineage>
        <taxon>Bacteria</taxon>
        <taxon>Bacillati</taxon>
        <taxon>Actinomycetota</taxon>
        <taxon>Actinomycetes</taxon>
        <taxon>Streptosporangiales</taxon>
        <taxon>Streptosporangiaceae</taxon>
        <taxon>Streptosporangium</taxon>
    </lineage>
</organism>
<evidence type="ECO:0000313" key="2">
    <source>
        <dbReference type="EMBL" id="MFD0889598.1"/>
    </source>
</evidence>
<dbReference type="Proteomes" id="UP001597024">
    <property type="component" value="Unassembled WGS sequence"/>
</dbReference>
<keyword evidence="1" id="KW-0812">Transmembrane</keyword>